<proteinExistence type="predicted"/>
<dbReference type="PANTHER" id="PTHR31043:SF3">
    <property type="entry name" value="NEPHROCYSTIN-4"/>
    <property type="match status" value="1"/>
</dbReference>
<dbReference type="InterPro" id="IPR029775">
    <property type="entry name" value="NPHP4"/>
</dbReference>
<sequence length="164" mass="18123">MHLLPPNIMVSGHELIPGVLPPTDSTEDALQRPRLLPAFSCVLEKMCVSLSPSVQAFEADMLERLNSDRNNMTICTEVPSLIVQERRLHVGVHNGLGWVDGPQVMVLEPRAGGSSDLKESSTERHSSLLMLRGNVELRMIRHPAFSLLFQLEYVFSVPLAGDGK</sequence>
<organism evidence="1 2">
    <name type="scientific">Clarias magur</name>
    <name type="common">Asian catfish</name>
    <name type="synonym">Macropteronotus magur</name>
    <dbReference type="NCBI Taxonomy" id="1594786"/>
    <lineage>
        <taxon>Eukaryota</taxon>
        <taxon>Metazoa</taxon>
        <taxon>Chordata</taxon>
        <taxon>Craniata</taxon>
        <taxon>Vertebrata</taxon>
        <taxon>Euteleostomi</taxon>
        <taxon>Actinopterygii</taxon>
        <taxon>Neopterygii</taxon>
        <taxon>Teleostei</taxon>
        <taxon>Ostariophysi</taxon>
        <taxon>Siluriformes</taxon>
        <taxon>Clariidae</taxon>
        <taxon>Clarias</taxon>
    </lineage>
</organism>
<evidence type="ECO:0000313" key="2">
    <source>
        <dbReference type="Proteomes" id="UP000727407"/>
    </source>
</evidence>
<protein>
    <submittedName>
        <fullName evidence="1">Nephrocystin-4 isoform X1</fullName>
    </submittedName>
</protein>
<accession>A0A8J4WYI2</accession>
<dbReference type="Proteomes" id="UP000727407">
    <property type="component" value="Unassembled WGS sequence"/>
</dbReference>
<dbReference type="GO" id="GO:0097730">
    <property type="term" value="C:non-motile cilium"/>
    <property type="evidence" value="ECO:0007669"/>
    <property type="project" value="InterPro"/>
</dbReference>
<comment type="caution">
    <text evidence="1">The sequence shown here is derived from an EMBL/GenBank/DDBJ whole genome shotgun (WGS) entry which is preliminary data.</text>
</comment>
<feature type="non-terminal residue" evidence="1">
    <location>
        <position position="164"/>
    </location>
</feature>
<dbReference type="AlphaFoldDB" id="A0A8J4WYI2"/>
<evidence type="ECO:0000313" key="1">
    <source>
        <dbReference type="EMBL" id="KAF5882610.1"/>
    </source>
</evidence>
<dbReference type="GO" id="GO:0036064">
    <property type="term" value="C:ciliary basal body"/>
    <property type="evidence" value="ECO:0007669"/>
    <property type="project" value="TreeGrafter"/>
</dbReference>
<dbReference type="OrthoDB" id="313446at2759"/>
<dbReference type="GO" id="GO:0097546">
    <property type="term" value="C:ciliary base"/>
    <property type="evidence" value="ECO:0007669"/>
    <property type="project" value="TreeGrafter"/>
</dbReference>
<dbReference type="GO" id="GO:0090090">
    <property type="term" value="P:negative regulation of canonical Wnt signaling pathway"/>
    <property type="evidence" value="ECO:0007669"/>
    <property type="project" value="InterPro"/>
</dbReference>
<dbReference type="GO" id="GO:0035869">
    <property type="term" value="C:ciliary transition zone"/>
    <property type="evidence" value="ECO:0007669"/>
    <property type="project" value="TreeGrafter"/>
</dbReference>
<dbReference type="EMBL" id="QNUK01001388">
    <property type="protein sequence ID" value="KAF5882610.1"/>
    <property type="molecule type" value="Genomic_DNA"/>
</dbReference>
<dbReference type="GO" id="GO:1904491">
    <property type="term" value="P:protein localization to ciliary transition zone"/>
    <property type="evidence" value="ECO:0007669"/>
    <property type="project" value="TreeGrafter"/>
</dbReference>
<keyword evidence="2" id="KW-1185">Reference proteome</keyword>
<dbReference type="PANTHER" id="PTHR31043">
    <property type="entry name" value="NEPHROCYSTIN-4"/>
    <property type="match status" value="1"/>
</dbReference>
<gene>
    <name evidence="1" type="primary">nphp4</name>
    <name evidence="1" type="ORF">DAT39_023035</name>
</gene>
<reference evidence="1" key="1">
    <citation type="submission" date="2020-07" db="EMBL/GenBank/DDBJ databases">
        <title>Clarias magur genome sequencing, assembly and annotation.</title>
        <authorList>
            <person name="Kushwaha B."/>
            <person name="Kumar R."/>
            <person name="Das P."/>
            <person name="Joshi C.G."/>
            <person name="Kumar D."/>
            <person name="Nagpure N.S."/>
            <person name="Pandey M."/>
            <person name="Agarwal S."/>
            <person name="Srivastava S."/>
            <person name="Singh M."/>
            <person name="Sahoo L."/>
            <person name="Jayasankar P."/>
            <person name="Meher P.K."/>
            <person name="Koringa P.G."/>
            <person name="Iquebal M.A."/>
            <person name="Das S.P."/>
            <person name="Bit A."/>
            <person name="Patnaik S."/>
            <person name="Patel N."/>
            <person name="Shah T.M."/>
            <person name="Hinsu A."/>
            <person name="Jena J.K."/>
        </authorList>
    </citation>
    <scope>NUCLEOTIDE SEQUENCE</scope>
    <source>
        <strain evidence="1">CIFAMagur01</strain>
        <tissue evidence="1">Testis</tissue>
    </source>
</reference>
<name>A0A8J4WYI2_CLAMG</name>